<dbReference type="Proteomes" id="UP001305647">
    <property type="component" value="Unassembled WGS sequence"/>
</dbReference>
<accession>A0AAN6Q2A0</accession>
<dbReference type="EMBL" id="MU863632">
    <property type="protein sequence ID" value="KAK4102285.1"/>
    <property type="molecule type" value="Genomic_DNA"/>
</dbReference>
<evidence type="ECO:0000313" key="2">
    <source>
        <dbReference type="EMBL" id="KAK4102285.1"/>
    </source>
</evidence>
<proteinExistence type="predicted"/>
<comment type="caution">
    <text evidence="2">The sequence shown here is derived from an EMBL/GenBank/DDBJ whole genome shotgun (WGS) entry which is preliminary data.</text>
</comment>
<reference evidence="2" key="2">
    <citation type="submission" date="2023-05" db="EMBL/GenBank/DDBJ databases">
        <authorList>
            <consortium name="Lawrence Berkeley National Laboratory"/>
            <person name="Steindorff A."/>
            <person name="Hensen N."/>
            <person name="Bonometti L."/>
            <person name="Westerberg I."/>
            <person name="Brannstrom I.O."/>
            <person name="Guillou S."/>
            <person name="Cros-Aarteil S."/>
            <person name="Calhoun S."/>
            <person name="Haridas S."/>
            <person name="Kuo A."/>
            <person name="Mondo S."/>
            <person name="Pangilinan J."/>
            <person name="Riley R."/>
            <person name="Labutti K."/>
            <person name="Andreopoulos B."/>
            <person name="Lipzen A."/>
            <person name="Chen C."/>
            <person name="Yanf M."/>
            <person name="Daum C."/>
            <person name="Ng V."/>
            <person name="Clum A."/>
            <person name="Ohm R."/>
            <person name="Martin F."/>
            <person name="Silar P."/>
            <person name="Natvig D."/>
            <person name="Lalanne C."/>
            <person name="Gautier V."/>
            <person name="Ament-Velasquez S.L."/>
            <person name="Kruys A."/>
            <person name="Hutchinson M.I."/>
            <person name="Powell A.J."/>
            <person name="Barry K."/>
            <person name="Miller A.N."/>
            <person name="Grigoriev I.V."/>
            <person name="Debuchy R."/>
            <person name="Gladieux P."/>
            <person name="Thoren M.H."/>
            <person name="Johannesson H."/>
        </authorList>
    </citation>
    <scope>NUCLEOTIDE SEQUENCE</scope>
    <source>
        <strain evidence="2">CBS 757.83</strain>
    </source>
</reference>
<reference evidence="2" key="1">
    <citation type="journal article" date="2023" name="Mol. Phylogenet. Evol.">
        <title>Genome-scale phylogeny and comparative genomics of the fungal order Sordariales.</title>
        <authorList>
            <person name="Hensen N."/>
            <person name="Bonometti L."/>
            <person name="Westerberg I."/>
            <person name="Brannstrom I.O."/>
            <person name="Guillou S."/>
            <person name="Cros-Aarteil S."/>
            <person name="Calhoun S."/>
            <person name="Haridas S."/>
            <person name="Kuo A."/>
            <person name="Mondo S."/>
            <person name="Pangilinan J."/>
            <person name="Riley R."/>
            <person name="LaButti K."/>
            <person name="Andreopoulos B."/>
            <person name="Lipzen A."/>
            <person name="Chen C."/>
            <person name="Yan M."/>
            <person name="Daum C."/>
            <person name="Ng V."/>
            <person name="Clum A."/>
            <person name="Steindorff A."/>
            <person name="Ohm R.A."/>
            <person name="Martin F."/>
            <person name="Silar P."/>
            <person name="Natvig D.O."/>
            <person name="Lalanne C."/>
            <person name="Gautier V."/>
            <person name="Ament-Velasquez S.L."/>
            <person name="Kruys A."/>
            <person name="Hutchinson M.I."/>
            <person name="Powell A.J."/>
            <person name="Barry K."/>
            <person name="Miller A.N."/>
            <person name="Grigoriev I.V."/>
            <person name="Debuchy R."/>
            <person name="Gladieux P."/>
            <person name="Hiltunen Thoren M."/>
            <person name="Johannesson H."/>
        </authorList>
    </citation>
    <scope>NUCLEOTIDE SEQUENCE</scope>
    <source>
        <strain evidence="2">CBS 757.83</strain>
    </source>
</reference>
<keyword evidence="1" id="KW-0812">Transmembrane</keyword>
<gene>
    <name evidence="2" type="ORF">N658DRAFT_358325</name>
</gene>
<organism evidence="2 3">
    <name type="scientific">Parathielavia hyrcaniae</name>
    <dbReference type="NCBI Taxonomy" id="113614"/>
    <lineage>
        <taxon>Eukaryota</taxon>
        <taxon>Fungi</taxon>
        <taxon>Dikarya</taxon>
        <taxon>Ascomycota</taxon>
        <taxon>Pezizomycotina</taxon>
        <taxon>Sordariomycetes</taxon>
        <taxon>Sordariomycetidae</taxon>
        <taxon>Sordariales</taxon>
        <taxon>Chaetomiaceae</taxon>
        <taxon>Parathielavia</taxon>
    </lineage>
</organism>
<keyword evidence="3" id="KW-1185">Reference proteome</keyword>
<sequence>MAEFGVARQASVGGGLHTVNNSMCSKGVRHSSFSLSVPLRRSATLLIYGPSYHNRPIMRSRGCPAQGYVFRITSLWPALFVSRLFISVFFPIVLGQIETFFGCIIMRTTTDDERHTL</sequence>
<dbReference type="AlphaFoldDB" id="A0AAN6Q2A0"/>
<keyword evidence="1" id="KW-0472">Membrane</keyword>
<evidence type="ECO:0000256" key="1">
    <source>
        <dbReference type="SAM" id="Phobius"/>
    </source>
</evidence>
<feature type="transmembrane region" description="Helical" evidence="1">
    <location>
        <begin position="84"/>
        <end position="105"/>
    </location>
</feature>
<protein>
    <submittedName>
        <fullName evidence="2">Uncharacterized protein</fullName>
    </submittedName>
</protein>
<keyword evidence="1" id="KW-1133">Transmembrane helix</keyword>
<name>A0AAN6Q2A0_9PEZI</name>
<evidence type="ECO:0000313" key="3">
    <source>
        <dbReference type="Proteomes" id="UP001305647"/>
    </source>
</evidence>